<feature type="coiled-coil region" evidence="1">
    <location>
        <begin position="801"/>
        <end position="878"/>
    </location>
</feature>
<dbReference type="PANTHER" id="PTHR32114">
    <property type="entry name" value="ABC TRANSPORTER ABCH.3"/>
    <property type="match status" value="1"/>
</dbReference>
<evidence type="ECO:0000259" key="2">
    <source>
        <dbReference type="PROSITE" id="PS50819"/>
    </source>
</evidence>
<dbReference type="InterPro" id="IPR007868">
    <property type="entry name" value="Hom_end_hint"/>
</dbReference>
<dbReference type="PROSITE" id="PS50819">
    <property type="entry name" value="INTEIN_ENDONUCLEASE"/>
    <property type="match status" value="1"/>
</dbReference>
<dbReference type="SUPFAM" id="SSF55608">
    <property type="entry name" value="Homing endonucleases"/>
    <property type="match status" value="1"/>
</dbReference>
<reference evidence="3" key="1">
    <citation type="journal article" date="2019" name="MBio">
        <title>Virus Genomes from Deep Sea Sediments Expand the Ocean Megavirome and Support Independent Origins of Viral Gigantism.</title>
        <authorList>
            <person name="Backstrom D."/>
            <person name="Yutin N."/>
            <person name="Jorgensen S.L."/>
            <person name="Dharamshi J."/>
            <person name="Homa F."/>
            <person name="Zaremba-Niedwiedzka K."/>
            <person name="Spang A."/>
            <person name="Wolf Y.I."/>
            <person name="Koonin E.V."/>
            <person name="Ettema T.J."/>
        </authorList>
    </citation>
    <scope>NUCLEOTIDE SEQUENCE</scope>
</reference>
<dbReference type="InterPro" id="IPR004042">
    <property type="entry name" value="Intein_endonuc_central"/>
</dbReference>
<dbReference type="SUPFAM" id="SSF51294">
    <property type="entry name" value="Hedgehog/intein (Hint) domain"/>
    <property type="match status" value="1"/>
</dbReference>
<feature type="coiled-coil region" evidence="1">
    <location>
        <begin position="632"/>
        <end position="697"/>
    </location>
</feature>
<dbReference type="Gene3D" id="1.20.5.2050">
    <property type="match status" value="1"/>
</dbReference>
<dbReference type="Pfam" id="PF05204">
    <property type="entry name" value="Hom_end"/>
    <property type="match status" value="1"/>
</dbReference>
<evidence type="ECO:0000256" key="1">
    <source>
        <dbReference type="SAM" id="Coils"/>
    </source>
</evidence>
<evidence type="ECO:0000313" key="3">
    <source>
        <dbReference type="EMBL" id="QBK85287.1"/>
    </source>
</evidence>
<keyword evidence="1" id="KW-0175">Coiled coil</keyword>
<feature type="coiled-coil region" evidence="1">
    <location>
        <begin position="943"/>
        <end position="1093"/>
    </location>
</feature>
<dbReference type="InterPro" id="IPR027417">
    <property type="entry name" value="P-loop_NTPase"/>
</dbReference>
<dbReference type="Gene3D" id="3.40.50.300">
    <property type="entry name" value="P-loop containing nucleotide triphosphate hydrolases"/>
    <property type="match status" value="2"/>
</dbReference>
<dbReference type="Pfam" id="PF05203">
    <property type="entry name" value="Hom_end_hint"/>
    <property type="match status" value="1"/>
</dbReference>
<dbReference type="EMBL" id="MK500313">
    <property type="protein sequence ID" value="QBK85287.1"/>
    <property type="molecule type" value="Genomic_DNA"/>
</dbReference>
<dbReference type="InterPro" id="IPR036844">
    <property type="entry name" value="Hint_dom_sf"/>
</dbReference>
<gene>
    <name evidence="3" type="ORF">LCIVAC01_00960</name>
</gene>
<dbReference type="Gene3D" id="2.170.16.10">
    <property type="entry name" value="Hedgehog/Intein (Hint) domain"/>
    <property type="match status" value="2"/>
</dbReference>
<name>A0A481YQU7_9VIRU</name>
<sequence length="1242" mass="145432">MKIKLKNFKCWKSNEFIFPDKGLVLLSGASGVGKCLGKDTPILMYNGTIKLVQNIKIGDQIMGDDSTPRNVLCISSGEDTLYEIIPTKGRSYIINSKHILTLKGDTPRKYYRKDRNKWAVSWMKNCFHNKKSFNNEKDATEFLKALPSEPISDISIEDYLKLSKTSQRYNYTFHTGINFKEQDIPLDPYFLGVWLGDGTSSASAITTADELLLEKIKIILEKEDMILKGPYGYNYNIVNSPTSLSPPVKSTTGIYGLSFVEKRNVWQCQWKENDKLKSRYFSVAKYGLKESKEMAEKFILSKNIKPKKRQNPITNKLKFINVWKNKHIPLLYKVNSRKNRLSLLAGLIDTDGYVSNNTIEIVQKSKRLAKDIEYLAFSLGFMVTFKEVEKICTNSKNPKKGKYFLVKIFGNNLDEIPTILPRKKLNKRKQIKRATVQGFKVKNIGIGRYYGFQLDGNNNRFLLADFTVTHNSSILQALYFALYGSGRNLRSYNSSSCQVSMEFDDMDIIRTKRPNRVVLNGTYEDQVAQNIINKKFGNKFDVTSFIQQNIRTPFILMGPMEKLSFLEDLTFQNTDLKEIKLRSKELTSKRKEELIAIQSKIELAKAVFEEMDKPEKVRFPVKCDKSEREKVIEKIIKNCDKCENLIEKLNEKYNLFRMILSDTRILNEYIQTKNIQIQQIKDKIIKSEQEIVLLRDNFGNTIEESIKYFEEKLRKCLSSKKLNRLRNQYETDKTRYECLIKEDKNRNKTRIEELDTILWKEHSEDECKNSIMEYRELLQDKKQYEEYMNQISQVALNDEENTTKNDRLDEVEEEIKNQNILLQKQLICPTCNESLTLHEGRLILQNSTCDMDEITDKINKLTLEKNELKNYCSQQEAKKREKEFLNRRVSKILSNYDKDFLEVSIEAILLDIEYIEYYYNEQRSLSKERRKLIKKDSKNKPILLKLARDLENNKEEILVLENELDNSQAEKLNENQIREDIKRYEYAQEKKKTLDNRLFSLEQELQTCEDDIKTREDNFLSRHRKIYSIEDIKARQEQISEKLENIRKRKSNFIIKLDKIEKWREYTKAQKTYNEWENKIFNLENEEKESEKKLSASMILKEKIAEAEAIAISRNIFSINTHALIYLEQFFEDPISVRLVPFKESKKGRKPQVHLIVDYKGMECDISSLSGGELDRVILAFTLALAEMDNSPIVMLDECISSLDQGLANTVLQILRENYRDKLVIVVAHQIVKGLFDKVIEL</sequence>
<dbReference type="PANTHER" id="PTHR32114:SF2">
    <property type="entry name" value="ABC TRANSPORTER ABCH.3"/>
    <property type="match status" value="1"/>
</dbReference>
<feature type="domain" description="DOD-type homing endonuclease" evidence="2">
    <location>
        <begin position="190"/>
        <end position="381"/>
    </location>
</feature>
<accession>A0A481YQU7</accession>
<dbReference type="SUPFAM" id="SSF52540">
    <property type="entry name" value="P-loop containing nucleoside triphosphate hydrolases"/>
    <property type="match status" value="1"/>
</dbReference>
<dbReference type="InterPro" id="IPR027434">
    <property type="entry name" value="Homing_endonucl"/>
</dbReference>
<dbReference type="GO" id="GO:0004519">
    <property type="term" value="F:endonuclease activity"/>
    <property type="evidence" value="ECO:0007669"/>
    <property type="project" value="InterPro"/>
</dbReference>
<protein>
    <submittedName>
        <fullName evidence="3">Chromosome segregation ATPase</fullName>
    </submittedName>
</protein>
<dbReference type="InterPro" id="IPR007869">
    <property type="entry name" value="Homing_endonuc_PI-Sce"/>
</dbReference>
<dbReference type="GO" id="GO:0030908">
    <property type="term" value="P:protein splicing"/>
    <property type="evidence" value="ECO:0007669"/>
    <property type="project" value="InterPro"/>
</dbReference>
<organism evidence="3">
    <name type="scientific">Iridovirus LCIVAC01</name>
    <dbReference type="NCBI Taxonomy" id="2506607"/>
    <lineage>
        <taxon>Viruses</taxon>
        <taxon>Varidnaviria</taxon>
        <taxon>Bamfordvirae</taxon>
        <taxon>Nucleocytoviricota</taxon>
        <taxon>Megaviricetes</taxon>
        <taxon>Pimascovirales</taxon>
        <taxon>Pimascovirales incertae sedis</taxon>
        <taxon>Iridoviridae</taxon>
    </lineage>
</organism>
<proteinExistence type="predicted"/>